<proteinExistence type="predicted"/>
<dbReference type="CDD" id="cd00578">
    <property type="entry name" value="L-fuc_L-ara-isomerases"/>
    <property type="match status" value="1"/>
</dbReference>
<dbReference type="GO" id="GO:0005996">
    <property type="term" value="P:monosaccharide metabolic process"/>
    <property type="evidence" value="ECO:0007669"/>
    <property type="project" value="InterPro"/>
</dbReference>
<keyword evidence="1" id="KW-0413">Isomerase</keyword>
<evidence type="ECO:0000313" key="3">
    <source>
        <dbReference type="EMBL" id="AEI43310.1"/>
    </source>
</evidence>
<dbReference type="Proteomes" id="UP000006620">
    <property type="component" value="Chromosome"/>
</dbReference>
<evidence type="ECO:0000256" key="1">
    <source>
        <dbReference type="ARBA" id="ARBA00023235"/>
    </source>
</evidence>
<sequence length="477" mass="53704">MKKFKLGYAPTRRFVFSAEDAFRYKVMIREKIASFGMDIDIVDLEGLNAEGLLYDDHLNADLIIDRFRQENVDAVFFPHCNFGTEDTVARVGRALGKPVLLWGPRDESPLEDGMRLRDTQCGLFATGKVLRRFNVPFSYVTNSRVDDPVFERGFTNFIGAANAVRHFRSLRILQIGPRPSSFWTMMCNEGELLERFGIEVHPITLVDIQRASKRIENGQSSELAEAVDYIKEKLDWSEVSEEDVRRIAALKVAMKQYAVSTGSSAIAIQCWSSLQDAMGIMPCLANAILTDEQIPVTCETDIHGAITSVLVQSAAMNRHPTFFADLTVRHPENPNGELLFHCGNFPVSLSVEERPKLRRHFLFDDHAPGTHEGEIRGGSMTLARFDGDHGEYQLFLGRARGIQGPYTRGSYVWVEVNDWPLWEEKLVRGPYVHHSVGIHANVIAPLYEACRYIPGLAADPVDPTESEIQAWLRGAQC</sequence>
<evidence type="ECO:0000313" key="4">
    <source>
        <dbReference type="Proteomes" id="UP000006620"/>
    </source>
</evidence>
<dbReference type="KEGG" id="pms:KNP414_04780"/>
<protein>
    <recommendedName>
        <fullName evidence="5">Fucose isomerase</fullName>
    </recommendedName>
</protein>
<dbReference type="AlphaFoldDB" id="F8FHW8"/>
<dbReference type="PATRIC" id="fig|1036673.3.peg.4405"/>
<dbReference type="PANTHER" id="PTHR36120">
    <property type="entry name" value="FUCOSE ISOMERASE"/>
    <property type="match status" value="1"/>
</dbReference>
<dbReference type="GO" id="GO:0005737">
    <property type="term" value="C:cytoplasm"/>
    <property type="evidence" value="ECO:0007669"/>
    <property type="project" value="InterPro"/>
</dbReference>
<keyword evidence="2" id="KW-0119">Carbohydrate metabolism</keyword>
<dbReference type="RefSeq" id="WP_013918463.1">
    <property type="nucleotide sequence ID" value="NC_015690.1"/>
</dbReference>
<evidence type="ECO:0008006" key="5">
    <source>
        <dbReference type="Google" id="ProtNLM"/>
    </source>
</evidence>
<dbReference type="SUPFAM" id="SSF53743">
    <property type="entry name" value="FucI/AraA N-terminal and middle domains"/>
    <property type="match status" value="1"/>
</dbReference>
<evidence type="ECO:0000256" key="2">
    <source>
        <dbReference type="ARBA" id="ARBA00023277"/>
    </source>
</evidence>
<dbReference type="InterPro" id="IPR009015">
    <property type="entry name" value="Fucose_isomerase_N/cen_sf"/>
</dbReference>
<dbReference type="PANTHER" id="PTHR36120:SF1">
    <property type="entry name" value="L-FUCOSE ISOMERASE C-TERMINAL DOMAIN-CONTAINING PROTEIN"/>
    <property type="match status" value="1"/>
</dbReference>
<organism evidence="3 4">
    <name type="scientific">Paenibacillus mucilaginosus (strain KNP414)</name>
    <dbReference type="NCBI Taxonomy" id="1036673"/>
    <lineage>
        <taxon>Bacteria</taxon>
        <taxon>Bacillati</taxon>
        <taxon>Bacillota</taxon>
        <taxon>Bacilli</taxon>
        <taxon>Bacillales</taxon>
        <taxon>Paenibacillaceae</taxon>
        <taxon>Paenibacillus</taxon>
    </lineage>
</organism>
<dbReference type="EMBL" id="CP002869">
    <property type="protein sequence ID" value="AEI43310.1"/>
    <property type="molecule type" value="Genomic_DNA"/>
</dbReference>
<reference evidence="4" key="1">
    <citation type="submission" date="2011-06" db="EMBL/GenBank/DDBJ databases">
        <title>Complete genome sequence of Paenibacillus mucilaginosus KNP414.</title>
        <authorList>
            <person name="Wang J."/>
            <person name="Hu S."/>
            <person name="Hu X."/>
            <person name="Zhang B."/>
            <person name="Dong D."/>
            <person name="Zhang S."/>
            <person name="Zhao K."/>
            <person name="Wu D."/>
        </authorList>
    </citation>
    <scope>NUCLEOTIDE SEQUENCE [LARGE SCALE GENOMIC DNA]</scope>
    <source>
        <strain evidence="4">KNP414</strain>
    </source>
</reference>
<reference evidence="3 4" key="2">
    <citation type="journal article" date="2013" name="Genome Announc.">
        <title>Genome Sequence of Growth-Improving Paenibacillus mucilaginosus Strain KNP414.</title>
        <authorList>
            <person name="Lu J.J."/>
            <person name="Wang J.F."/>
            <person name="Hu X.F."/>
        </authorList>
    </citation>
    <scope>NUCLEOTIDE SEQUENCE [LARGE SCALE GENOMIC DNA]</scope>
    <source>
        <strain evidence="3 4">KNP414</strain>
    </source>
</reference>
<dbReference type="GO" id="GO:0016861">
    <property type="term" value="F:intramolecular oxidoreductase activity, interconverting aldoses and ketoses"/>
    <property type="evidence" value="ECO:0007669"/>
    <property type="project" value="InterPro"/>
</dbReference>
<name>F8FHW8_PAEMK</name>
<accession>F8FHW8</accession>
<gene>
    <name evidence="3" type="ordered locus">KNP414_04780</name>
</gene>
<dbReference type="HOGENOM" id="CLU_045643_1_0_9"/>